<dbReference type="InterPro" id="IPR036645">
    <property type="entry name" value="Elafin-like_sf"/>
</dbReference>
<gene>
    <name evidence="5" type="primary">SLPI</name>
</gene>
<dbReference type="CDD" id="cd00199">
    <property type="entry name" value="WAP"/>
    <property type="match status" value="1"/>
</dbReference>
<feature type="chain" id="PRO_5045626939" evidence="2">
    <location>
        <begin position="26"/>
        <end position="99"/>
    </location>
</feature>
<evidence type="ECO:0000259" key="3">
    <source>
        <dbReference type="PROSITE" id="PS51390"/>
    </source>
</evidence>
<evidence type="ECO:0000256" key="2">
    <source>
        <dbReference type="SAM" id="SignalP"/>
    </source>
</evidence>
<evidence type="ECO:0000313" key="4">
    <source>
        <dbReference type="Proteomes" id="UP000694923"/>
    </source>
</evidence>
<name>A0ABM0SK99_GALVR</name>
<keyword evidence="1" id="KW-0646">Protease inhibitor</keyword>
<accession>A0ABM0SK99</accession>
<dbReference type="Gene3D" id="4.10.75.10">
    <property type="entry name" value="Elafin-like"/>
    <property type="match status" value="1"/>
</dbReference>
<dbReference type="PROSITE" id="PS51390">
    <property type="entry name" value="WAP"/>
    <property type="match status" value="1"/>
</dbReference>
<dbReference type="GeneID" id="103611023"/>
<evidence type="ECO:0000256" key="1">
    <source>
        <dbReference type="ARBA" id="ARBA00022690"/>
    </source>
</evidence>
<dbReference type="InterPro" id="IPR008197">
    <property type="entry name" value="WAP_dom"/>
</dbReference>
<feature type="signal peptide" evidence="2">
    <location>
        <begin position="1"/>
        <end position="25"/>
    </location>
</feature>
<dbReference type="Pfam" id="PF00095">
    <property type="entry name" value="WAP"/>
    <property type="match status" value="1"/>
</dbReference>
<reference evidence="5" key="1">
    <citation type="submission" date="2025-08" db="UniProtKB">
        <authorList>
            <consortium name="RefSeq"/>
        </authorList>
    </citation>
    <scope>IDENTIFICATION</scope>
</reference>
<dbReference type="Proteomes" id="UP000694923">
    <property type="component" value="Unplaced"/>
</dbReference>
<protein>
    <submittedName>
        <fullName evidence="5">Antileukoproteinase</fullName>
    </submittedName>
</protein>
<feature type="domain" description="WAP" evidence="3">
    <location>
        <begin position="50"/>
        <end position="98"/>
    </location>
</feature>
<dbReference type="SMART" id="SM00217">
    <property type="entry name" value="WAP"/>
    <property type="match status" value="1"/>
</dbReference>
<dbReference type="PRINTS" id="PR00003">
    <property type="entry name" value="4DISULPHCORE"/>
</dbReference>
<dbReference type="InterPro" id="IPR050514">
    <property type="entry name" value="WAP_four-disulfide_core"/>
</dbReference>
<keyword evidence="4" id="KW-1185">Reference proteome</keyword>
<organism evidence="4 5">
    <name type="scientific">Galeopterus variegatus</name>
    <name type="common">Malayan flying lemur</name>
    <name type="synonym">Cynocephalus variegatus</name>
    <dbReference type="NCBI Taxonomy" id="482537"/>
    <lineage>
        <taxon>Eukaryota</taxon>
        <taxon>Metazoa</taxon>
        <taxon>Chordata</taxon>
        <taxon>Craniata</taxon>
        <taxon>Vertebrata</taxon>
        <taxon>Euteleostomi</taxon>
        <taxon>Mammalia</taxon>
        <taxon>Eutheria</taxon>
        <taxon>Euarchontoglires</taxon>
        <taxon>Dermoptera</taxon>
        <taxon>Cynocephalidae</taxon>
        <taxon>Galeopterus</taxon>
    </lineage>
</organism>
<dbReference type="RefSeq" id="XP_008593290.1">
    <property type="nucleotide sequence ID" value="XM_008595068.1"/>
</dbReference>
<dbReference type="PANTHER" id="PTHR19441">
    <property type="entry name" value="WHEY ACDIC PROTEIN WAP"/>
    <property type="match status" value="1"/>
</dbReference>
<feature type="non-terminal residue" evidence="5">
    <location>
        <position position="99"/>
    </location>
</feature>
<dbReference type="PANTHER" id="PTHR19441:SF95">
    <property type="entry name" value="PERLWAPIN ISOFORM X1"/>
    <property type="match status" value="1"/>
</dbReference>
<sequence>MKSSGFFPFVVLLALGTLIPWDVEGSGNGELELLWSNLGSRVIAVALLSSVKKPGKCPVVRGQCMMLNPPNFCEMDGECKGNFKCCRGMCGKVCVSPVK</sequence>
<evidence type="ECO:0000313" key="5">
    <source>
        <dbReference type="RefSeq" id="XP_008593290.1"/>
    </source>
</evidence>
<dbReference type="SUPFAM" id="SSF57256">
    <property type="entry name" value="Elafin-like"/>
    <property type="match status" value="1"/>
</dbReference>
<proteinExistence type="predicted"/>
<keyword evidence="2" id="KW-0732">Signal</keyword>